<dbReference type="GO" id="GO:0042277">
    <property type="term" value="F:peptide binding"/>
    <property type="evidence" value="ECO:0007669"/>
    <property type="project" value="TreeGrafter"/>
</dbReference>
<dbReference type="OrthoDB" id="6076970at2759"/>
<dbReference type="GO" id="GO:0043005">
    <property type="term" value="C:neuron projection"/>
    <property type="evidence" value="ECO:0007669"/>
    <property type="project" value="TreeGrafter"/>
</dbReference>
<evidence type="ECO:0000256" key="10">
    <source>
        <dbReference type="SAM" id="Phobius"/>
    </source>
</evidence>
<dbReference type="PANTHER" id="PTHR24229:SF40">
    <property type="entry name" value="ALLATOSTATIN C RECEPTOR 1-RELATED"/>
    <property type="match status" value="1"/>
</dbReference>
<dbReference type="InterPro" id="IPR017452">
    <property type="entry name" value="GPCR_Rhodpsn_7TM"/>
</dbReference>
<dbReference type="EMBL" id="JYDI01000060">
    <property type="protein sequence ID" value="KRY55122.1"/>
    <property type="molecule type" value="Genomic_DNA"/>
</dbReference>
<dbReference type="PROSITE" id="PS00237">
    <property type="entry name" value="G_PROTEIN_RECEP_F1_1"/>
    <property type="match status" value="1"/>
</dbReference>
<dbReference type="GO" id="GO:0004930">
    <property type="term" value="F:G protein-coupled receptor activity"/>
    <property type="evidence" value="ECO:0007669"/>
    <property type="project" value="UniProtKB-KW"/>
</dbReference>
<evidence type="ECO:0000313" key="12">
    <source>
        <dbReference type="EMBL" id="KRY55122.1"/>
    </source>
</evidence>
<dbReference type="GO" id="GO:0005886">
    <property type="term" value="C:plasma membrane"/>
    <property type="evidence" value="ECO:0007669"/>
    <property type="project" value="UniProtKB-SubCell"/>
</dbReference>
<keyword evidence="6 10" id="KW-0472">Membrane</keyword>
<keyword evidence="13" id="KW-1185">Reference proteome</keyword>
<organism evidence="12 13">
    <name type="scientific">Trichinella britovi</name>
    <name type="common">Parasitic roundworm</name>
    <dbReference type="NCBI Taxonomy" id="45882"/>
    <lineage>
        <taxon>Eukaryota</taxon>
        <taxon>Metazoa</taxon>
        <taxon>Ecdysozoa</taxon>
        <taxon>Nematoda</taxon>
        <taxon>Enoplea</taxon>
        <taxon>Dorylaimia</taxon>
        <taxon>Trichinellida</taxon>
        <taxon>Trichinellidae</taxon>
        <taxon>Trichinella</taxon>
    </lineage>
</organism>
<sequence length="415" mass="47949">MTLMMQTKLSAGKFGFFSYFASSTSTEKLIIIIIISRAMNANATVTNANETDITTDRLLPLRLFFVVLYALLFVVGLGNILVAIFILSHRIYSTVTNILILNLSAADTIYLLFLPLVISFKLQRTWNFGLIACKTFFISESTTKYSSVYFIALLSVDRYLSICFRKRNYRCQVTWTVLSTIIGWIMIASLMVPIYLNSRIIQISPTKTICTVAWPASSSSPRTNKDANYYGPEHYFTLYSFVFCFLIPALVIVFCYCRLIVHLFRAKKRIGQHRKQHRRNKSYNYVTKMVMMIVGCYLICWTPYWVMNLTLMFSNYPKIGLPARILFNIIHSLPYINCAMNPLFYTLFTTTFKEALKKSCFHGRWMRIAESNTNHEQHLLKFVHFKTLISQRNDTANEENAIEKITTLDASSTKQ</sequence>
<dbReference type="OMA" id="MRIIVNI"/>
<evidence type="ECO:0000259" key="11">
    <source>
        <dbReference type="PROSITE" id="PS50262"/>
    </source>
</evidence>
<comment type="subcellular location">
    <subcellularLocation>
        <location evidence="1">Cell membrane</location>
        <topology evidence="1">Multi-pass membrane protein</topology>
    </subcellularLocation>
</comment>
<dbReference type="InterPro" id="IPR000276">
    <property type="entry name" value="GPCR_Rhodpsn"/>
</dbReference>
<dbReference type="Pfam" id="PF00001">
    <property type="entry name" value="7tm_1"/>
    <property type="match status" value="1"/>
</dbReference>
<evidence type="ECO:0000256" key="5">
    <source>
        <dbReference type="ARBA" id="ARBA00023040"/>
    </source>
</evidence>
<dbReference type="Gene3D" id="1.20.1070.10">
    <property type="entry name" value="Rhodopsin 7-helix transmembrane proteins"/>
    <property type="match status" value="1"/>
</dbReference>
<dbReference type="CDD" id="cd00637">
    <property type="entry name" value="7tm_classA_rhodopsin-like"/>
    <property type="match status" value="1"/>
</dbReference>
<evidence type="ECO:0000313" key="13">
    <source>
        <dbReference type="Proteomes" id="UP000054653"/>
    </source>
</evidence>
<evidence type="ECO:0000256" key="2">
    <source>
        <dbReference type="ARBA" id="ARBA00022475"/>
    </source>
</evidence>
<keyword evidence="4 10" id="KW-1133">Transmembrane helix</keyword>
<feature type="transmembrane region" description="Helical" evidence="10">
    <location>
        <begin position="285"/>
        <end position="305"/>
    </location>
</feature>
<evidence type="ECO:0000256" key="7">
    <source>
        <dbReference type="ARBA" id="ARBA00023170"/>
    </source>
</evidence>
<keyword evidence="5 9" id="KW-0297">G-protein coupled receptor</keyword>
<dbReference type="PROSITE" id="PS50262">
    <property type="entry name" value="G_PROTEIN_RECEP_F1_2"/>
    <property type="match status" value="1"/>
</dbReference>
<evidence type="ECO:0000256" key="1">
    <source>
        <dbReference type="ARBA" id="ARBA00004651"/>
    </source>
</evidence>
<feature type="domain" description="G-protein coupled receptors family 1 profile" evidence="11">
    <location>
        <begin position="78"/>
        <end position="345"/>
    </location>
</feature>
<feature type="transmembrane region" description="Helical" evidence="10">
    <location>
        <begin position="173"/>
        <end position="196"/>
    </location>
</feature>
<feature type="transmembrane region" description="Helical" evidence="10">
    <location>
        <begin position="238"/>
        <end position="264"/>
    </location>
</feature>
<evidence type="ECO:0000256" key="9">
    <source>
        <dbReference type="RuleBase" id="RU000688"/>
    </source>
</evidence>
<comment type="similarity">
    <text evidence="9">Belongs to the G-protein coupled receptor 1 family.</text>
</comment>
<feature type="transmembrane region" description="Helical" evidence="10">
    <location>
        <begin position="145"/>
        <end position="161"/>
    </location>
</feature>
<evidence type="ECO:0000256" key="6">
    <source>
        <dbReference type="ARBA" id="ARBA00023136"/>
    </source>
</evidence>
<feature type="transmembrane region" description="Helical" evidence="10">
    <location>
        <begin position="99"/>
        <end position="120"/>
    </location>
</feature>
<feature type="transmembrane region" description="Helical" evidence="10">
    <location>
        <begin position="325"/>
        <end position="348"/>
    </location>
</feature>
<keyword evidence="2" id="KW-1003">Cell membrane</keyword>
<keyword evidence="7 9" id="KW-0675">Receptor</keyword>
<keyword evidence="3 9" id="KW-0812">Transmembrane</keyword>
<dbReference type="SUPFAM" id="SSF81321">
    <property type="entry name" value="Family A G protein-coupled receptor-like"/>
    <property type="match status" value="1"/>
</dbReference>
<comment type="caution">
    <text evidence="12">The sequence shown here is derived from an EMBL/GenBank/DDBJ whole genome shotgun (WGS) entry which is preliminary data.</text>
</comment>
<dbReference type="PANTHER" id="PTHR24229">
    <property type="entry name" value="NEUROPEPTIDES RECEPTOR"/>
    <property type="match status" value="1"/>
</dbReference>
<dbReference type="STRING" id="45882.A0A0V1D0W9"/>
<feature type="non-terminal residue" evidence="12">
    <location>
        <position position="415"/>
    </location>
</feature>
<dbReference type="PRINTS" id="PR00237">
    <property type="entry name" value="GPCRRHODOPSN"/>
</dbReference>
<proteinExistence type="inferred from homology"/>
<name>A0A0V1D0W9_TRIBR</name>
<accession>A0A0V1D0W9</accession>
<evidence type="ECO:0000256" key="8">
    <source>
        <dbReference type="ARBA" id="ARBA00023224"/>
    </source>
</evidence>
<reference evidence="12 13" key="1">
    <citation type="submission" date="2015-01" db="EMBL/GenBank/DDBJ databases">
        <title>Evolution of Trichinella species and genotypes.</title>
        <authorList>
            <person name="Korhonen P.K."/>
            <person name="Edoardo P."/>
            <person name="Giuseppe L.R."/>
            <person name="Gasser R.B."/>
        </authorList>
    </citation>
    <scope>NUCLEOTIDE SEQUENCE [LARGE SCALE GENOMIC DNA]</scope>
    <source>
        <strain evidence="12">ISS120</strain>
    </source>
</reference>
<keyword evidence="8 9" id="KW-0807">Transducer</keyword>
<gene>
    <name evidence="12" type="primary">Oprk1</name>
    <name evidence="12" type="ORF">T03_16011</name>
</gene>
<feature type="transmembrane region" description="Helical" evidence="10">
    <location>
        <begin position="64"/>
        <end position="87"/>
    </location>
</feature>
<dbReference type="Proteomes" id="UP000054653">
    <property type="component" value="Unassembled WGS sequence"/>
</dbReference>
<evidence type="ECO:0000256" key="4">
    <source>
        <dbReference type="ARBA" id="ARBA00022989"/>
    </source>
</evidence>
<evidence type="ECO:0000256" key="3">
    <source>
        <dbReference type="ARBA" id="ARBA00022692"/>
    </source>
</evidence>
<protein>
    <submittedName>
        <fullName evidence="12">Kappa-type opioid receptor</fullName>
    </submittedName>
</protein>
<dbReference type="AlphaFoldDB" id="A0A0V1D0W9"/>